<dbReference type="EMBL" id="FMVN01000010">
    <property type="protein sequence ID" value="SCY57822.1"/>
    <property type="molecule type" value="Genomic_DNA"/>
</dbReference>
<protein>
    <recommendedName>
        <fullName evidence="1">Resolvase/invertase-type recombinase catalytic domain-containing protein</fullName>
    </recommendedName>
</protein>
<name>A0A098GE40_LEGMI</name>
<dbReference type="PROSITE" id="PS51736">
    <property type="entry name" value="RECOMBINASES_3"/>
    <property type="match status" value="1"/>
</dbReference>
<reference evidence="3 5" key="3">
    <citation type="submission" date="2016-10" db="EMBL/GenBank/DDBJ databases">
        <authorList>
            <person name="Varghese N."/>
            <person name="Submissions S."/>
        </authorList>
    </citation>
    <scope>NUCLEOTIDE SEQUENCE [LARGE SCALE GENOMIC DNA]</scope>
    <source>
        <strain evidence="3 5">ATCC 33218</strain>
    </source>
</reference>
<dbReference type="GO" id="GO:0000150">
    <property type="term" value="F:DNA strand exchange activity"/>
    <property type="evidence" value="ECO:0007669"/>
    <property type="project" value="InterPro"/>
</dbReference>
<proteinExistence type="predicted"/>
<evidence type="ECO:0000313" key="5">
    <source>
        <dbReference type="Proteomes" id="UP000182998"/>
    </source>
</evidence>
<dbReference type="HOGENOM" id="CLU_3223142_0_0_6"/>
<dbReference type="EMBL" id="LN614830">
    <property type="protein sequence ID" value="CEG60250.1"/>
    <property type="molecule type" value="Genomic_DNA"/>
</dbReference>
<gene>
    <name evidence="2" type="ORF">LMI_0933</name>
    <name evidence="3" type="ORF">SAMN02982997_02130</name>
</gene>
<dbReference type="RefSeq" id="WP_256324298.1">
    <property type="nucleotide sequence ID" value="NZ_CP020614.1"/>
</dbReference>
<reference evidence="4" key="2">
    <citation type="submission" date="2014-09" db="EMBL/GenBank/DDBJ databases">
        <authorList>
            <person name="Gomez-Valero L."/>
        </authorList>
    </citation>
    <scope>NUCLEOTIDE SEQUENCE [LARGE SCALE GENOMIC DNA]</scope>
    <source>
        <strain evidence="4">ATCC33218</strain>
    </source>
</reference>
<evidence type="ECO:0000313" key="3">
    <source>
        <dbReference type="EMBL" id="SCY57822.1"/>
    </source>
</evidence>
<reference evidence="2" key="1">
    <citation type="submission" date="2014-09" db="EMBL/GenBank/DDBJ databases">
        <authorList>
            <person name="GOMEZ-VALERO Laura"/>
        </authorList>
    </citation>
    <scope>NUCLEOTIDE SEQUENCE</scope>
    <source>
        <strain evidence="2">ATCC33218</strain>
    </source>
</reference>
<dbReference type="InterPro" id="IPR006119">
    <property type="entry name" value="Resolv_N"/>
</dbReference>
<evidence type="ECO:0000259" key="1">
    <source>
        <dbReference type="PROSITE" id="PS51736"/>
    </source>
</evidence>
<dbReference type="KEGG" id="tmc:LMI_0933"/>
<keyword evidence="5" id="KW-1185">Reference proteome</keyword>
<feature type="domain" description="Resolvase/invertase-type recombinase catalytic" evidence="1">
    <location>
        <begin position="9"/>
        <end position="44"/>
    </location>
</feature>
<evidence type="ECO:0000313" key="4">
    <source>
        <dbReference type="Proteomes" id="UP000032414"/>
    </source>
</evidence>
<accession>A0A098GE40</accession>
<dbReference type="Proteomes" id="UP000182998">
    <property type="component" value="Unassembled WGS sequence"/>
</dbReference>
<evidence type="ECO:0000313" key="2">
    <source>
        <dbReference type="EMBL" id="CEG60250.1"/>
    </source>
</evidence>
<dbReference type="Proteomes" id="UP000032414">
    <property type="component" value="Chromosome I"/>
</dbReference>
<dbReference type="AlphaFoldDB" id="A0A098GE40"/>
<organism evidence="2 4">
    <name type="scientific">Legionella micdadei</name>
    <name type="common">Tatlockia micdadei</name>
    <dbReference type="NCBI Taxonomy" id="451"/>
    <lineage>
        <taxon>Bacteria</taxon>
        <taxon>Pseudomonadati</taxon>
        <taxon>Pseudomonadota</taxon>
        <taxon>Gammaproteobacteria</taxon>
        <taxon>Legionellales</taxon>
        <taxon>Legionellaceae</taxon>
        <taxon>Legionella</taxon>
    </lineage>
</organism>
<sequence>MPRQREDRIGKGCARVCTSEQNLDMQIILFDDVGCEKIYEESVS</sequence>
<dbReference type="GO" id="GO:0003677">
    <property type="term" value="F:DNA binding"/>
    <property type="evidence" value="ECO:0007669"/>
    <property type="project" value="InterPro"/>
</dbReference>